<evidence type="ECO:0000259" key="5">
    <source>
        <dbReference type="Pfam" id="PF02826"/>
    </source>
</evidence>
<reference evidence="7" key="1">
    <citation type="submission" date="2025-08" db="UniProtKB">
        <authorList>
            <consortium name="RefSeq"/>
        </authorList>
    </citation>
    <scope>IDENTIFICATION</scope>
</reference>
<evidence type="ECO:0000256" key="3">
    <source>
        <dbReference type="RuleBase" id="RU003719"/>
    </source>
</evidence>
<dbReference type="InterPro" id="IPR050223">
    <property type="entry name" value="D-isomer_2-hydroxyacid_DH"/>
</dbReference>
<feature type="domain" description="D-isomer specific 2-hydroxyacid dehydrogenase catalytic" evidence="4">
    <location>
        <begin position="51"/>
        <end position="356"/>
    </location>
</feature>
<evidence type="ECO:0000313" key="7">
    <source>
        <dbReference type="RefSeq" id="XP_015597486.1"/>
    </source>
</evidence>
<evidence type="ECO:0000256" key="2">
    <source>
        <dbReference type="ARBA" id="ARBA00073306"/>
    </source>
</evidence>
<dbReference type="PANTHER" id="PTHR10996:SF277">
    <property type="entry name" value="GLYOXYLATE REDUCTASE_HYDROXYPYRUVATE REDUCTASE"/>
    <property type="match status" value="1"/>
</dbReference>
<dbReference type="RefSeq" id="XP_015597486.1">
    <property type="nucleotide sequence ID" value="XM_015742000.2"/>
</dbReference>
<keyword evidence="6" id="KW-1185">Reference proteome</keyword>
<gene>
    <name evidence="7" type="primary">LOC107268840</name>
</gene>
<dbReference type="Gene3D" id="3.40.50.720">
    <property type="entry name" value="NAD(P)-binding Rossmann-like Domain"/>
    <property type="match status" value="2"/>
</dbReference>
<dbReference type="InterPro" id="IPR006139">
    <property type="entry name" value="D-isomer_2_OHA_DH_cat_dom"/>
</dbReference>
<proteinExistence type="inferred from homology"/>
<dbReference type="PANTHER" id="PTHR10996">
    <property type="entry name" value="2-HYDROXYACID DEHYDROGENASE-RELATED"/>
    <property type="match status" value="1"/>
</dbReference>
<dbReference type="AlphaFoldDB" id="A0AAJ7BZC6"/>
<dbReference type="GO" id="GO:0030267">
    <property type="term" value="F:glyoxylate reductase (NADPH) activity"/>
    <property type="evidence" value="ECO:0007669"/>
    <property type="project" value="TreeGrafter"/>
</dbReference>
<evidence type="ECO:0000259" key="4">
    <source>
        <dbReference type="Pfam" id="PF00389"/>
    </source>
</evidence>
<dbReference type="GO" id="GO:0005829">
    <property type="term" value="C:cytosol"/>
    <property type="evidence" value="ECO:0007669"/>
    <property type="project" value="TreeGrafter"/>
</dbReference>
<sequence length="365" mass="40004">MALLSRINCVIRAGTGVTLKIFRMESNQILSRTVSDLQNTKRPKVLVTFPHIPEIGIELLKNKCDLIIWDKPVAIPREELMKKIVGVDGVYCLLTDKIDNEILEVAGPQLKVVGTMSVGYNHLDLKALKARNIHVGYTPGILTNATAELTIALVLATSRRLFEANAAMLRGEWTAWSPTWMCGPGLKGSTVGIVGLGRIGIKVAECLASFDVKKIIYTSRTEKKEAAAFCGQKVTFNELLHQSDFIVVTTALTPETTNLFNEEAFAKMKKTSVFINTSRGEVVDQDALIQALKNKTIWAAGLDVMVPEPIPLDSELLKLSNCVILPHLGSANIETRTKMAKMTAENILAVLRGAPEEMPSPLNIE</sequence>
<dbReference type="Pfam" id="PF02826">
    <property type="entry name" value="2-Hacid_dh_C"/>
    <property type="match status" value="1"/>
</dbReference>
<dbReference type="Pfam" id="PF00389">
    <property type="entry name" value="2-Hacid_dh"/>
    <property type="match status" value="1"/>
</dbReference>
<dbReference type="InterPro" id="IPR036291">
    <property type="entry name" value="NAD(P)-bd_dom_sf"/>
</dbReference>
<dbReference type="Proteomes" id="UP000694920">
    <property type="component" value="Unplaced"/>
</dbReference>
<dbReference type="GO" id="GO:0008465">
    <property type="term" value="F:hydroxypyruvate reductase (NADH) activity"/>
    <property type="evidence" value="ECO:0007669"/>
    <property type="project" value="TreeGrafter"/>
</dbReference>
<evidence type="ECO:0000313" key="6">
    <source>
        <dbReference type="Proteomes" id="UP000694920"/>
    </source>
</evidence>
<dbReference type="SUPFAM" id="SSF52283">
    <property type="entry name" value="Formate/glycerate dehydrogenase catalytic domain-like"/>
    <property type="match status" value="1"/>
</dbReference>
<dbReference type="KEGG" id="ccin:107268840"/>
<dbReference type="FunFam" id="3.40.50.720:FF:000026">
    <property type="entry name" value="Glyoxylate/hydroxypyruvate reductase B"/>
    <property type="match status" value="1"/>
</dbReference>
<dbReference type="InterPro" id="IPR029752">
    <property type="entry name" value="D-isomer_DH_CS1"/>
</dbReference>
<dbReference type="GeneID" id="107268840"/>
<comment type="similarity">
    <text evidence="3">Belongs to the D-isomer specific 2-hydroxyacid dehydrogenase family.</text>
</comment>
<dbReference type="PROSITE" id="PS00065">
    <property type="entry name" value="D_2_HYDROXYACID_DH_1"/>
    <property type="match status" value="1"/>
</dbReference>
<name>A0AAJ7BZC6_CEPCN</name>
<organism evidence="6 7">
    <name type="scientific">Cephus cinctus</name>
    <name type="common">Wheat stem sawfly</name>
    <dbReference type="NCBI Taxonomy" id="211228"/>
    <lineage>
        <taxon>Eukaryota</taxon>
        <taxon>Metazoa</taxon>
        <taxon>Ecdysozoa</taxon>
        <taxon>Arthropoda</taxon>
        <taxon>Hexapoda</taxon>
        <taxon>Insecta</taxon>
        <taxon>Pterygota</taxon>
        <taxon>Neoptera</taxon>
        <taxon>Endopterygota</taxon>
        <taxon>Hymenoptera</taxon>
        <taxon>Cephoidea</taxon>
        <taxon>Cephidae</taxon>
        <taxon>Cephus</taxon>
    </lineage>
</organism>
<dbReference type="SUPFAM" id="SSF51735">
    <property type="entry name" value="NAD(P)-binding Rossmann-fold domains"/>
    <property type="match status" value="1"/>
</dbReference>
<dbReference type="PROSITE" id="PS00671">
    <property type="entry name" value="D_2_HYDROXYACID_DH_3"/>
    <property type="match status" value="1"/>
</dbReference>
<feature type="domain" description="D-isomer specific 2-hydroxyacid dehydrogenase NAD-binding" evidence="5">
    <location>
        <begin position="151"/>
        <end position="329"/>
    </location>
</feature>
<dbReference type="InterPro" id="IPR006140">
    <property type="entry name" value="D-isomer_DH_NAD-bd"/>
</dbReference>
<keyword evidence="1 3" id="KW-0560">Oxidoreductase</keyword>
<dbReference type="CDD" id="cd05301">
    <property type="entry name" value="GDH"/>
    <property type="match status" value="1"/>
</dbReference>
<protein>
    <recommendedName>
        <fullName evidence="2">Glyoxylate reductase/hydroxypyruvate reductase</fullName>
    </recommendedName>
</protein>
<dbReference type="InterPro" id="IPR029753">
    <property type="entry name" value="D-isomer_DH_CS"/>
</dbReference>
<dbReference type="GO" id="GO:0051287">
    <property type="term" value="F:NAD binding"/>
    <property type="evidence" value="ECO:0007669"/>
    <property type="project" value="InterPro"/>
</dbReference>
<evidence type="ECO:0000256" key="1">
    <source>
        <dbReference type="ARBA" id="ARBA00023002"/>
    </source>
</evidence>
<accession>A0AAJ7BZC6</accession>